<evidence type="ECO:0000313" key="2">
    <source>
        <dbReference type="EMBL" id="SMO62456.1"/>
    </source>
</evidence>
<dbReference type="AlphaFoldDB" id="A0A521CSQ6"/>
<accession>A0A521CSQ6</accession>
<gene>
    <name evidence="2" type="ORF">SAMN06265173_107120</name>
</gene>
<dbReference type="EMBL" id="FXTO01000007">
    <property type="protein sequence ID" value="SMO62456.1"/>
    <property type="molecule type" value="Genomic_DNA"/>
</dbReference>
<organism evidence="2 3">
    <name type="scientific">Thalassovita litoralis</name>
    <dbReference type="NCBI Taxonomy" id="1010611"/>
    <lineage>
        <taxon>Bacteria</taxon>
        <taxon>Pseudomonadati</taxon>
        <taxon>Pseudomonadota</taxon>
        <taxon>Alphaproteobacteria</taxon>
        <taxon>Rhodobacterales</taxon>
        <taxon>Roseobacteraceae</taxon>
        <taxon>Thalassovita</taxon>
    </lineage>
</organism>
<reference evidence="2 3" key="1">
    <citation type="submission" date="2017-05" db="EMBL/GenBank/DDBJ databases">
        <authorList>
            <person name="Varghese N."/>
            <person name="Submissions S."/>
        </authorList>
    </citation>
    <scope>NUCLEOTIDE SEQUENCE [LARGE SCALE GENOMIC DNA]</scope>
    <source>
        <strain evidence="2 3">DSM 29506</strain>
    </source>
</reference>
<proteinExistence type="predicted"/>
<dbReference type="RefSeq" id="WP_142492899.1">
    <property type="nucleotide sequence ID" value="NZ_FXTO01000007.1"/>
</dbReference>
<sequence>MTRQGMDWDDILDADEYILWQGRPDPSMSLSEIGPTTGLFGLFLLFSTVLWATATDEKWPMVMVHLPLAALLLYVGVLQKPRQYRRTWYTLSNKRAYIATDLPFQGKRLKSYVITPNSPVALEGNAPHTVTFAFHILPDPVPRRLRAGAKNPAPAPRIGFERLPDGPKVFHLLRDIQEGQYP</sequence>
<keyword evidence="1" id="KW-0472">Membrane</keyword>
<protein>
    <recommendedName>
        <fullName evidence="4">Aspartate carbamoyltransferase catalytic subunit</fullName>
    </recommendedName>
</protein>
<dbReference type="Proteomes" id="UP000316030">
    <property type="component" value="Unassembled WGS sequence"/>
</dbReference>
<feature type="transmembrane region" description="Helical" evidence="1">
    <location>
        <begin position="59"/>
        <end position="78"/>
    </location>
</feature>
<dbReference type="OrthoDB" id="199424at2"/>
<evidence type="ECO:0000313" key="3">
    <source>
        <dbReference type="Proteomes" id="UP000316030"/>
    </source>
</evidence>
<keyword evidence="1" id="KW-1133">Transmembrane helix</keyword>
<name>A0A521CSQ6_9RHOB</name>
<keyword evidence="3" id="KW-1185">Reference proteome</keyword>
<evidence type="ECO:0008006" key="4">
    <source>
        <dbReference type="Google" id="ProtNLM"/>
    </source>
</evidence>
<feature type="transmembrane region" description="Helical" evidence="1">
    <location>
        <begin position="33"/>
        <end position="53"/>
    </location>
</feature>
<keyword evidence="1" id="KW-0812">Transmembrane</keyword>
<evidence type="ECO:0000256" key="1">
    <source>
        <dbReference type="SAM" id="Phobius"/>
    </source>
</evidence>